<keyword evidence="6" id="KW-0068">Autocatalytic cleavage</keyword>
<dbReference type="SMART" id="SM00306">
    <property type="entry name" value="HintN"/>
    <property type="match status" value="1"/>
</dbReference>
<dbReference type="CDD" id="cd00983">
    <property type="entry name" value="RecA"/>
    <property type="match status" value="1"/>
</dbReference>
<feature type="domain" description="RecA family profile 1" evidence="17">
    <location>
        <begin position="36"/>
        <end position="195"/>
    </location>
</feature>
<dbReference type="PRINTS" id="PR00142">
    <property type="entry name" value="RECA"/>
</dbReference>
<keyword evidence="11 14" id="KW-0742">SOS response</keyword>
<feature type="region of interest" description="Disordered" evidence="16">
    <location>
        <begin position="691"/>
        <end position="733"/>
    </location>
</feature>
<dbReference type="GO" id="GO:0006310">
    <property type="term" value="P:DNA recombination"/>
    <property type="evidence" value="ECO:0007669"/>
    <property type="project" value="UniProtKB-UniRule"/>
</dbReference>
<comment type="similarity">
    <text evidence="2 14">Belongs to the RecA family.</text>
</comment>
<dbReference type="PROSITE" id="PS50817">
    <property type="entry name" value="INTEIN_N_TER"/>
    <property type="match status" value="1"/>
</dbReference>
<dbReference type="GO" id="GO:0005524">
    <property type="term" value="F:ATP binding"/>
    <property type="evidence" value="ECO:0007669"/>
    <property type="project" value="UniProtKB-UniRule"/>
</dbReference>
<dbReference type="SUPFAM" id="SSF54752">
    <property type="entry name" value="RecA protein, C-terminal domain"/>
    <property type="match status" value="1"/>
</dbReference>
<dbReference type="SMART" id="SM00305">
    <property type="entry name" value="HintC"/>
    <property type="match status" value="1"/>
</dbReference>
<evidence type="ECO:0000256" key="13">
    <source>
        <dbReference type="ARBA" id="ARBA00033319"/>
    </source>
</evidence>
<dbReference type="CDD" id="cd00081">
    <property type="entry name" value="Hint"/>
    <property type="match status" value="1"/>
</dbReference>
<dbReference type="InterPro" id="IPR004860">
    <property type="entry name" value="LAGLIDADG_dom"/>
</dbReference>
<dbReference type="Pfam" id="PF00154">
    <property type="entry name" value="RecA_N"/>
    <property type="match status" value="2"/>
</dbReference>
<evidence type="ECO:0000256" key="6">
    <source>
        <dbReference type="ARBA" id="ARBA00022813"/>
    </source>
</evidence>
<comment type="caution">
    <text evidence="14">Lacks conserved residue(s) required for the propagation of feature annotation.</text>
</comment>
<evidence type="ECO:0000256" key="3">
    <source>
        <dbReference type="ARBA" id="ARBA00015553"/>
    </source>
</evidence>
<dbReference type="SUPFAM" id="SSF51294">
    <property type="entry name" value="Hedgehog/intein (Hint) domain"/>
    <property type="match status" value="1"/>
</dbReference>
<dbReference type="SMART" id="SM00382">
    <property type="entry name" value="AAA"/>
    <property type="match status" value="1"/>
</dbReference>
<evidence type="ECO:0000313" key="20">
    <source>
        <dbReference type="Proteomes" id="UP000316706"/>
    </source>
</evidence>
<dbReference type="Gene3D" id="3.40.50.300">
    <property type="entry name" value="P-loop containing nucleotide triphosphate hydrolases"/>
    <property type="match status" value="2"/>
</dbReference>
<keyword evidence="14" id="KW-0227">DNA damage</keyword>
<evidence type="ECO:0000256" key="11">
    <source>
        <dbReference type="ARBA" id="ARBA00023236"/>
    </source>
</evidence>
<comment type="caution">
    <text evidence="19">The sequence shown here is derived from an EMBL/GenBank/DDBJ whole genome shotgun (WGS) entry which is preliminary data.</text>
</comment>
<evidence type="ECO:0000256" key="10">
    <source>
        <dbReference type="ARBA" id="ARBA00023172"/>
    </source>
</evidence>
<dbReference type="GO" id="GO:0004519">
    <property type="term" value="F:endonuclease activity"/>
    <property type="evidence" value="ECO:0007669"/>
    <property type="project" value="InterPro"/>
</dbReference>
<dbReference type="Proteomes" id="UP000316706">
    <property type="component" value="Unassembled WGS sequence"/>
</dbReference>
<accession>A0A543IIG1</accession>
<dbReference type="RefSeq" id="WP_141971154.1">
    <property type="nucleotide sequence ID" value="NZ_VFPO01000001.1"/>
</dbReference>
<evidence type="ECO:0000256" key="4">
    <source>
        <dbReference type="ARBA" id="ARBA00022490"/>
    </source>
</evidence>
<dbReference type="InterPro" id="IPR027434">
    <property type="entry name" value="Homing_endonucl"/>
</dbReference>
<dbReference type="InterPro" id="IPR020587">
    <property type="entry name" value="RecA_monomer-monomer_interface"/>
</dbReference>
<dbReference type="Gene3D" id="3.10.28.10">
    <property type="entry name" value="Homing endonucleases"/>
    <property type="match status" value="2"/>
</dbReference>
<dbReference type="Pfam" id="PF03161">
    <property type="entry name" value="LAGLIDADG_2"/>
    <property type="match status" value="1"/>
</dbReference>
<feature type="compositionally biased region" description="Low complexity" evidence="16">
    <location>
        <begin position="703"/>
        <end position="720"/>
    </location>
</feature>
<keyword evidence="14 15" id="KW-0234">DNA repair</keyword>
<feature type="domain" description="RecA family profile 2" evidence="18">
    <location>
        <begin position="563"/>
        <end position="637"/>
    </location>
</feature>
<dbReference type="GO" id="GO:0003684">
    <property type="term" value="F:damaged DNA binding"/>
    <property type="evidence" value="ECO:0007669"/>
    <property type="project" value="UniProtKB-UniRule"/>
</dbReference>
<keyword evidence="5 14" id="KW-0547">Nucleotide-binding</keyword>
<protein>
    <recommendedName>
        <fullName evidence="3 14">Protein RecA</fullName>
    </recommendedName>
    <alternativeName>
        <fullName evidence="13 14">Recombinase A</fullName>
    </alternativeName>
</protein>
<keyword evidence="9 14" id="KW-0238">DNA-binding</keyword>
<dbReference type="InterPro" id="IPR027417">
    <property type="entry name" value="P-loop_NTPase"/>
</dbReference>
<dbReference type="InterPro" id="IPR006141">
    <property type="entry name" value="Intein_N"/>
</dbReference>
<comment type="function">
    <text evidence="12 14">Can catalyze the hydrolysis of ATP in the presence of single-stranded DNA, the ATP-dependent uptake of single-stranded DNA by duplex DNA, and the ATP-dependent hybridization of homologous single-stranded DNAs. It interacts with LexA causing its activation and leading to its autocatalytic cleavage.</text>
</comment>
<dbReference type="GO" id="GO:0006281">
    <property type="term" value="P:DNA repair"/>
    <property type="evidence" value="ECO:0007669"/>
    <property type="project" value="UniProtKB-UniRule"/>
</dbReference>
<dbReference type="GO" id="GO:0140664">
    <property type="term" value="F:ATP-dependent DNA damage sensor activity"/>
    <property type="evidence" value="ECO:0007669"/>
    <property type="project" value="InterPro"/>
</dbReference>
<keyword evidence="7 14" id="KW-0067">ATP-binding</keyword>
<proteinExistence type="inferred from homology"/>
<dbReference type="InterPro" id="IPR020588">
    <property type="entry name" value="RecA_ATP-bd"/>
</dbReference>
<gene>
    <name evidence="14" type="primary">recA</name>
    <name evidence="19" type="ORF">FHX41_4074</name>
</gene>
<dbReference type="InterPro" id="IPR003593">
    <property type="entry name" value="AAA+_ATPase"/>
</dbReference>
<dbReference type="GO" id="GO:0009432">
    <property type="term" value="P:SOS response"/>
    <property type="evidence" value="ECO:0007669"/>
    <property type="project" value="UniProtKB-UniRule"/>
</dbReference>
<evidence type="ECO:0000259" key="18">
    <source>
        <dbReference type="PROSITE" id="PS50163"/>
    </source>
</evidence>
<reference evidence="19 20" key="1">
    <citation type="submission" date="2019-06" db="EMBL/GenBank/DDBJ databases">
        <title>Sequencing the genomes of 1000 actinobacteria strains.</title>
        <authorList>
            <person name="Klenk H.-P."/>
        </authorList>
    </citation>
    <scope>NUCLEOTIDE SEQUENCE [LARGE SCALE GENOMIC DNA]</scope>
    <source>
        <strain evidence="19 20">DSM 45043</strain>
    </source>
</reference>
<evidence type="ECO:0000256" key="7">
    <source>
        <dbReference type="ARBA" id="ARBA00022840"/>
    </source>
</evidence>
<dbReference type="InterPro" id="IPR020584">
    <property type="entry name" value="DNA_recomb/repair_RecA_CS"/>
</dbReference>
<evidence type="ECO:0000256" key="2">
    <source>
        <dbReference type="ARBA" id="ARBA00009391"/>
    </source>
</evidence>
<evidence type="ECO:0000259" key="17">
    <source>
        <dbReference type="PROSITE" id="PS50162"/>
    </source>
</evidence>
<dbReference type="EMBL" id="VFPO01000001">
    <property type="protein sequence ID" value="TQM70351.1"/>
    <property type="molecule type" value="Genomic_DNA"/>
</dbReference>
<dbReference type="Pfam" id="PF21096">
    <property type="entry name" value="RecA_C"/>
    <property type="match status" value="1"/>
</dbReference>
<dbReference type="GO" id="GO:0016539">
    <property type="term" value="P:intein-mediated protein splicing"/>
    <property type="evidence" value="ECO:0007669"/>
    <property type="project" value="InterPro"/>
</dbReference>
<dbReference type="InterPro" id="IPR036844">
    <property type="entry name" value="Hint_dom_sf"/>
</dbReference>
<evidence type="ECO:0000256" key="15">
    <source>
        <dbReference type="RuleBase" id="RU000526"/>
    </source>
</evidence>
<keyword evidence="8" id="KW-0651">Protein splicing</keyword>
<evidence type="ECO:0000256" key="8">
    <source>
        <dbReference type="ARBA" id="ARBA00023000"/>
    </source>
</evidence>
<dbReference type="InterPro" id="IPR003586">
    <property type="entry name" value="Hint_dom_C"/>
</dbReference>
<dbReference type="PANTHER" id="PTHR45900">
    <property type="entry name" value="RECA"/>
    <property type="match status" value="1"/>
</dbReference>
<dbReference type="PANTHER" id="PTHR45900:SF1">
    <property type="entry name" value="MITOCHONDRIAL DNA REPAIR PROTEIN RECA HOMOLOG-RELATED"/>
    <property type="match status" value="1"/>
</dbReference>
<keyword evidence="10 14" id="KW-0233">DNA recombination</keyword>
<dbReference type="GO" id="GO:0005829">
    <property type="term" value="C:cytosol"/>
    <property type="evidence" value="ECO:0007669"/>
    <property type="project" value="TreeGrafter"/>
</dbReference>
<dbReference type="PROSITE" id="PS50163">
    <property type="entry name" value="RECA_3"/>
    <property type="match status" value="1"/>
</dbReference>
<keyword evidence="4 14" id="KW-0963">Cytoplasm</keyword>
<dbReference type="InterPro" id="IPR003587">
    <property type="entry name" value="Hint_dom_N"/>
</dbReference>
<evidence type="ECO:0000256" key="14">
    <source>
        <dbReference type="HAMAP-Rule" id="MF_00268"/>
    </source>
</evidence>
<evidence type="ECO:0000256" key="5">
    <source>
        <dbReference type="ARBA" id="ARBA00022741"/>
    </source>
</evidence>
<dbReference type="InterPro" id="IPR030934">
    <property type="entry name" value="Intein_C"/>
</dbReference>
<dbReference type="InterPro" id="IPR013765">
    <property type="entry name" value="DNA_recomb/repair_RecA"/>
</dbReference>
<comment type="subcellular location">
    <subcellularLocation>
        <location evidence="1 14">Cytoplasm</location>
    </subcellularLocation>
</comment>
<evidence type="ECO:0000313" key="19">
    <source>
        <dbReference type="EMBL" id="TQM70351.1"/>
    </source>
</evidence>
<dbReference type="PROSITE" id="PS50162">
    <property type="entry name" value="RECA_2"/>
    <property type="match status" value="1"/>
</dbReference>
<dbReference type="SUPFAM" id="SSF55608">
    <property type="entry name" value="Homing endonucleases"/>
    <property type="match status" value="1"/>
</dbReference>
<organism evidence="19 20">
    <name type="scientific">Actinomadura hallensis</name>
    <dbReference type="NCBI Taxonomy" id="337895"/>
    <lineage>
        <taxon>Bacteria</taxon>
        <taxon>Bacillati</taxon>
        <taxon>Actinomycetota</taxon>
        <taxon>Actinomycetes</taxon>
        <taxon>Streptosporangiales</taxon>
        <taxon>Thermomonosporaceae</taxon>
        <taxon>Actinomadura</taxon>
    </lineage>
</organism>
<dbReference type="PROSITE" id="PS00321">
    <property type="entry name" value="RECA_1"/>
    <property type="match status" value="1"/>
</dbReference>
<feature type="compositionally biased region" description="Basic and acidic residues" evidence="16">
    <location>
        <begin position="691"/>
        <end position="702"/>
    </location>
</feature>
<sequence length="733" mass="79781">MAANDREKALETALAQIERQFGKGSVMRMGEEARAPVEVIPTGAISLDIALGIGGLPRGRVVEVYGPEGSGKTSIALHAVANVQKKGGIAAFVDAEHALDPEYASKLGVDIDALLVSQPDTGEQALEITDMLIRSGAIDIVVIDSVAALVPRAEIEGEMGDSHVGLQARLMSQALRKLTGAINSTKTTAIFINQLREKVGVMFGCMSYGTRVTLADGSQEKIGKIVNQRMDVEVLSYDPEQDRIVPKRIVNWFDNGTADHFLQFTVAKSGGNGRAQFAATENHLIRTPGGYREAGELVAGDRVMLMETHRLSEQQWQVVLGSVMGDGHLSPNRRGRTGVRFRLGHGADQEAYLDWKTSLLGNIGHSRTTNAKGAVFADFSPLPELDELRQVVYFGDGKKHLTWDYLKALGPLALAVWYMDDGCFTVRSKGVQKRTEGGTGRIEICVEAFSPGSRARVVEYLRDTHGLDVKLTTRGARAVSVIQFTTAASVKFQELIAPYVPESMEHKLLPRFRGQCTVEPQFADPEPRLVPSRIIDVHVKPKTRSMKKFDIEVEGSHNYFVDGVMVHNSPETTTGGRALKFYASVRLDVRRIETLKDGTEPVGNRVRVKVVKNKMAPPFRVADFDLLYGQGISREGGLIDLGVEHGFVRKSGAWYTYDGDQLGQGKENARNFLKANPDLADGIEKKIKEKLGIGPKVDREAEPAAPAAPDAAASPEPAKPAGRRTAKAKPGDS</sequence>
<dbReference type="InterPro" id="IPR049428">
    <property type="entry name" value="RecA-like_N"/>
</dbReference>
<evidence type="ECO:0000256" key="16">
    <source>
        <dbReference type="SAM" id="MobiDB-lite"/>
    </source>
</evidence>
<dbReference type="HAMAP" id="MF_00268">
    <property type="entry name" value="RecA"/>
    <property type="match status" value="1"/>
</dbReference>
<evidence type="ECO:0000256" key="1">
    <source>
        <dbReference type="ARBA" id="ARBA00004496"/>
    </source>
</evidence>
<dbReference type="InterPro" id="IPR049261">
    <property type="entry name" value="RecA-like_C"/>
</dbReference>
<dbReference type="NCBIfam" id="TIGR01443">
    <property type="entry name" value="intein_Cterm"/>
    <property type="match status" value="1"/>
</dbReference>
<dbReference type="GO" id="GO:0003697">
    <property type="term" value="F:single-stranded DNA binding"/>
    <property type="evidence" value="ECO:0007669"/>
    <property type="project" value="UniProtKB-UniRule"/>
</dbReference>
<keyword evidence="20" id="KW-1185">Reference proteome</keyword>
<dbReference type="InterPro" id="IPR023400">
    <property type="entry name" value="RecA_C_sf"/>
</dbReference>
<dbReference type="PROSITE" id="PS50818">
    <property type="entry name" value="INTEIN_C_TER"/>
    <property type="match status" value="1"/>
</dbReference>
<name>A0A543IIG1_9ACTN</name>
<dbReference type="AlphaFoldDB" id="A0A543IIG1"/>
<dbReference type="Gene3D" id="3.30.250.10">
    <property type="entry name" value="RecA protein, C-terminal domain"/>
    <property type="match status" value="1"/>
</dbReference>
<dbReference type="NCBIfam" id="TIGR02012">
    <property type="entry name" value="tigrfam_recA"/>
    <property type="match status" value="1"/>
</dbReference>
<evidence type="ECO:0000256" key="12">
    <source>
        <dbReference type="ARBA" id="ARBA00025580"/>
    </source>
</evidence>
<dbReference type="SUPFAM" id="SSF52540">
    <property type="entry name" value="P-loop containing nucleoside triphosphate hydrolases"/>
    <property type="match status" value="2"/>
</dbReference>
<dbReference type="OrthoDB" id="9776733at2"/>
<evidence type="ECO:0000256" key="9">
    <source>
        <dbReference type="ARBA" id="ARBA00023125"/>
    </source>
</evidence>
<dbReference type="NCBIfam" id="TIGR01445">
    <property type="entry name" value="intein_Nterm"/>
    <property type="match status" value="1"/>
</dbReference>